<feature type="transmembrane region" description="Helical" evidence="1">
    <location>
        <begin position="209"/>
        <end position="227"/>
    </location>
</feature>
<keyword evidence="1" id="KW-0472">Membrane</keyword>
<evidence type="ECO:0000313" key="2">
    <source>
        <dbReference type="Proteomes" id="UP000887565"/>
    </source>
</evidence>
<keyword evidence="1" id="KW-0812">Transmembrane</keyword>
<feature type="transmembrane region" description="Helical" evidence="1">
    <location>
        <begin position="21"/>
        <end position="41"/>
    </location>
</feature>
<dbReference type="GO" id="GO:0031175">
    <property type="term" value="P:neuron projection development"/>
    <property type="evidence" value="ECO:0007669"/>
    <property type="project" value="TreeGrafter"/>
</dbReference>
<dbReference type="Pfam" id="PF01275">
    <property type="entry name" value="Myelin_PLP"/>
    <property type="match status" value="1"/>
</dbReference>
<protein>
    <submittedName>
        <fullName evidence="3">Uncharacterized protein</fullName>
    </submittedName>
</protein>
<evidence type="ECO:0000256" key="1">
    <source>
        <dbReference type="SAM" id="Phobius"/>
    </source>
</evidence>
<dbReference type="PANTHER" id="PTHR11683:SF12">
    <property type="entry name" value="M6, ISOFORM F"/>
    <property type="match status" value="1"/>
</dbReference>
<dbReference type="GO" id="GO:0005886">
    <property type="term" value="C:plasma membrane"/>
    <property type="evidence" value="ECO:0007669"/>
    <property type="project" value="TreeGrafter"/>
</dbReference>
<evidence type="ECO:0000313" key="3">
    <source>
        <dbReference type="WBParaSite" id="nRc.2.0.1.t42035-RA"/>
    </source>
</evidence>
<dbReference type="InterPro" id="IPR001614">
    <property type="entry name" value="Myelin_PLP"/>
</dbReference>
<sequence length="349" mass="38600">MSSKVVCGYYTRYKKGHLPTGTIIALSISFIGTIVFCSQTYRGAQEIQKLSDDVFAFLIPLVEKMKIIIIFIGILMIVLTILMSIVGFAATRHYRIIYKNVELADRKNSRYGSRIRTVLANRTACTIFWILSYMLNFCWLILLSITVVLTSAYFAFLPVCLPQTGFETNFCFNFTLFSLMISGGKDPNAVALILCGGPVDKFCKLSKGVMPWFWGSFAGCLLVLMGLSHHNASLSAALAHCQHAKRYRKLHAKYGAKIDSSRVSSSASDANFANNSKSLSLSSLEKRGGDFILQYDRPLVHKKNGNGYLYHQNGSSASVVKLPAIKNGNVQSISIDGNLSKRQKPNGIV</sequence>
<proteinExistence type="predicted"/>
<feature type="transmembrane region" description="Helical" evidence="1">
    <location>
        <begin position="137"/>
        <end position="156"/>
    </location>
</feature>
<accession>A0A915KWY6</accession>
<dbReference type="WBParaSite" id="nRc.2.0.1.t42035-RA">
    <property type="protein sequence ID" value="nRc.2.0.1.t42035-RA"/>
    <property type="gene ID" value="nRc.2.0.1.g42035"/>
</dbReference>
<feature type="transmembrane region" description="Helical" evidence="1">
    <location>
        <begin position="67"/>
        <end position="90"/>
    </location>
</feature>
<dbReference type="PANTHER" id="PTHR11683">
    <property type="entry name" value="MYELIN PROTEOLIPID"/>
    <property type="match status" value="1"/>
</dbReference>
<dbReference type="OMA" id="ACTIFWI"/>
<dbReference type="AlphaFoldDB" id="A0A915KWY6"/>
<dbReference type="Proteomes" id="UP000887565">
    <property type="component" value="Unplaced"/>
</dbReference>
<reference evidence="3" key="1">
    <citation type="submission" date="2022-11" db="UniProtKB">
        <authorList>
            <consortium name="WormBaseParasite"/>
        </authorList>
    </citation>
    <scope>IDENTIFICATION</scope>
</reference>
<organism evidence="2 3">
    <name type="scientific">Romanomermis culicivorax</name>
    <name type="common">Nematode worm</name>
    <dbReference type="NCBI Taxonomy" id="13658"/>
    <lineage>
        <taxon>Eukaryota</taxon>
        <taxon>Metazoa</taxon>
        <taxon>Ecdysozoa</taxon>
        <taxon>Nematoda</taxon>
        <taxon>Enoplea</taxon>
        <taxon>Dorylaimia</taxon>
        <taxon>Mermithida</taxon>
        <taxon>Mermithoidea</taxon>
        <taxon>Mermithidae</taxon>
        <taxon>Romanomermis</taxon>
    </lineage>
</organism>
<keyword evidence="2" id="KW-1185">Reference proteome</keyword>
<keyword evidence="1" id="KW-1133">Transmembrane helix</keyword>
<name>A0A915KWY6_ROMCU</name>